<dbReference type="GO" id="GO:0008239">
    <property type="term" value="F:dipeptidyl-peptidase activity"/>
    <property type="evidence" value="ECO:0007669"/>
    <property type="project" value="InterPro"/>
</dbReference>
<dbReference type="EMBL" id="CP059491">
    <property type="protein sequence ID" value="QMT03656.1"/>
    <property type="molecule type" value="Genomic_DNA"/>
</dbReference>
<dbReference type="Gene3D" id="2.60.120.260">
    <property type="entry name" value="Galactose-binding domain-like"/>
    <property type="match status" value="1"/>
</dbReference>
<dbReference type="InterPro" id="IPR008979">
    <property type="entry name" value="Galactose-bd-like_sf"/>
</dbReference>
<protein>
    <submittedName>
        <fullName evidence="3">CocE/NonD family hydrolase</fullName>
    </submittedName>
</protein>
<dbReference type="Gene3D" id="1.10.3020.10">
    <property type="entry name" value="alpha-amino acid ester hydrolase ( Helical cap domain)"/>
    <property type="match status" value="1"/>
</dbReference>
<dbReference type="AlphaFoldDB" id="A0A7D7M1B8"/>
<sequence length="581" mass="63614">MDKGQRRLNGIQTSGREFRDLSEPVYEMAASINVEVPMRDGTTLLADIYRPEGVGAAPALVSFSPYPRQIQNTRAPLGFVEAGSSDFFVPRGYVHVIVNARGTGGSGGTWSLLDSTERNDLHDTIEWVAAQRWCAGAVGMLGISYFAMAQLAAAVTAPRALKAVFPFGTNESVFDVVWHNGLLSESFIGPWIAAVGGLGSKDDGFWRGRALRILTGILSAAPVHRRLAHLNGEAMASALKSVMRARHPQEPFGRLWRQATIEHPVHDDFWADRDVTKALAQVRIPVYLGCDWDNSIMHLPGTFSTWEALRHNPNVRMTLLPPGGLNWPWESMHIEALAWYDHWLKGRDTGIIDGPPIRYHLPGADDWRTAAEWPPAESAIVDYALRADGVLAREEGEPGTRAYLFQPPYVESLPNANPPDLPDRLIWETEPFSSALEFAGHLELALDATITTSDTAWITVLYDVAPDGTGTPITGGWLRAALREIDESSSTPGHPVLPRTTPTLVHAGEPTTYRIPLVANARRLRVGHRLRLVLTSSDRIDDAPTILGFRHGQFGAASVNTVGSSSRLRLPVLGEGDGTRP</sequence>
<dbReference type="Pfam" id="PF08530">
    <property type="entry name" value="PepX_C"/>
    <property type="match status" value="1"/>
</dbReference>
<keyword evidence="4" id="KW-1185">Reference proteome</keyword>
<gene>
    <name evidence="3" type="ORF">H1R19_00275</name>
</gene>
<dbReference type="Pfam" id="PF02129">
    <property type="entry name" value="Peptidase_S15"/>
    <property type="match status" value="1"/>
</dbReference>
<proteinExistence type="predicted"/>
<dbReference type="InterPro" id="IPR013736">
    <property type="entry name" value="Xaa-Pro_dipept_C"/>
</dbReference>
<dbReference type="InterPro" id="IPR005674">
    <property type="entry name" value="CocE/Ser_esterase"/>
</dbReference>
<keyword evidence="1 3" id="KW-0378">Hydrolase</keyword>
<evidence type="ECO:0000256" key="1">
    <source>
        <dbReference type="ARBA" id="ARBA00022801"/>
    </source>
</evidence>
<dbReference type="KEGG" id="gji:H1R19_00275"/>
<dbReference type="Proteomes" id="UP000515663">
    <property type="component" value="Chromosome"/>
</dbReference>
<dbReference type="InterPro" id="IPR000383">
    <property type="entry name" value="Xaa-Pro-like_dom"/>
</dbReference>
<reference evidence="4" key="1">
    <citation type="submission" date="2020-07" db="EMBL/GenBank/DDBJ databases">
        <title>novel species isolated from the respiratory tract of Marmot.</title>
        <authorList>
            <person name="Zhang G."/>
        </authorList>
    </citation>
    <scope>NUCLEOTIDE SEQUENCE [LARGE SCALE GENOMIC DNA]</scope>
    <source>
        <strain evidence="4">686</strain>
    </source>
</reference>
<evidence type="ECO:0000313" key="3">
    <source>
        <dbReference type="EMBL" id="QMT03656.1"/>
    </source>
</evidence>
<dbReference type="SUPFAM" id="SSF49785">
    <property type="entry name" value="Galactose-binding domain-like"/>
    <property type="match status" value="1"/>
</dbReference>
<dbReference type="SUPFAM" id="SSF53474">
    <property type="entry name" value="alpha/beta-Hydrolases"/>
    <property type="match status" value="1"/>
</dbReference>
<dbReference type="SMART" id="SM00939">
    <property type="entry name" value="PepX_C"/>
    <property type="match status" value="1"/>
</dbReference>
<name>A0A7D7M1B8_9ACTN</name>
<dbReference type="Gene3D" id="3.40.50.1820">
    <property type="entry name" value="alpha/beta hydrolase"/>
    <property type="match status" value="1"/>
</dbReference>
<dbReference type="NCBIfam" id="TIGR00976">
    <property type="entry name" value="CocE_NonD"/>
    <property type="match status" value="1"/>
</dbReference>
<organism evidence="3 4">
    <name type="scientific">Gordonia jinghuaiqii</name>
    <dbReference type="NCBI Taxonomy" id="2758710"/>
    <lineage>
        <taxon>Bacteria</taxon>
        <taxon>Bacillati</taxon>
        <taxon>Actinomycetota</taxon>
        <taxon>Actinomycetes</taxon>
        <taxon>Mycobacteriales</taxon>
        <taxon>Gordoniaceae</taxon>
        <taxon>Gordonia</taxon>
    </lineage>
</organism>
<accession>A0A7D7M1B8</accession>
<evidence type="ECO:0000313" key="4">
    <source>
        <dbReference type="Proteomes" id="UP000515663"/>
    </source>
</evidence>
<feature type="domain" description="Xaa-Pro dipeptidyl-peptidase C-terminal" evidence="2">
    <location>
        <begin position="337"/>
        <end position="569"/>
    </location>
</feature>
<evidence type="ECO:0000259" key="2">
    <source>
        <dbReference type="SMART" id="SM00939"/>
    </source>
</evidence>
<dbReference type="InterPro" id="IPR029058">
    <property type="entry name" value="AB_hydrolase_fold"/>
</dbReference>